<organism evidence="5 6">
    <name type="scientific">Aquibacillus salsiterrae</name>
    <dbReference type="NCBI Taxonomy" id="2950439"/>
    <lineage>
        <taxon>Bacteria</taxon>
        <taxon>Bacillati</taxon>
        <taxon>Bacillota</taxon>
        <taxon>Bacilli</taxon>
        <taxon>Bacillales</taxon>
        <taxon>Bacillaceae</taxon>
        <taxon>Aquibacillus</taxon>
    </lineage>
</organism>
<dbReference type="HAMAP" id="MF_01867">
    <property type="entry name" value="BshC"/>
    <property type="match status" value="1"/>
</dbReference>
<evidence type="ECO:0000256" key="2">
    <source>
        <dbReference type="HAMAP-Rule" id="MF_01867"/>
    </source>
</evidence>
<protein>
    <recommendedName>
        <fullName evidence="2">Putative cysteine ligase BshC</fullName>
        <ecNumber evidence="2">6.-.-.-</ecNumber>
    </recommendedName>
</protein>
<dbReference type="InterPro" id="IPR055398">
    <property type="entry name" value="Rossmann-like_BshC"/>
</dbReference>
<sequence length="540" mass="62431">MRIDAIKLKLENRLANDYYASNPTIINHFDYSPYQIDVFNQRLNDLKERTFNRTELSDTLKSLNEEWGAPESTFENIERLKIENSVVVIGGQQAGLLTGPLFTIHKIISIIQLAKQQEKLLGVPVIPVFWIAGEDHDFEEINHVFHPNGQRMKKHKIRQHLTEKLPMSALDIDKEEASIWLAELFGELPETKYTSNLYQSIFNLLQASNTYVDFFARLIFNFFESEGLVLIDSGNSKVRGMESDFFCQLINKQPKISERVFNTLQELRSAGYSLSVDVDENEGHLFYHKNGERILLVKEGELWVGKQGECSFNTEELLAIAKESPELLSNNVVTRPLMQEYLFPSLAFIGGLGEVGYWSILKPAFHELGMKMPPVFPRLSFTLIEPFVDKRLKRFGLEIERAVKQGVELNKGNWLANQTNPPISLVAEQVKQAFDQAHLPLRHLASQLSPALRDLSEKNLEYIYEDLAFLEKRLLKEVERKNKEAIQAFNYIQWSLRPQQGLQERSWNVIPFLNKYGKSFIKDMLSYPLDLQEEHFLVYL</sequence>
<dbReference type="PIRSF" id="PIRSF012535">
    <property type="entry name" value="UCP012535"/>
    <property type="match status" value="1"/>
</dbReference>
<comment type="similarity">
    <text evidence="2">Belongs to the BshC family.</text>
</comment>
<evidence type="ECO:0000259" key="3">
    <source>
        <dbReference type="Pfam" id="PF10079"/>
    </source>
</evidence>
<dbReference type="GO" id="GO:0016874">
    <property type="term" value="F:ligase activity"/>
    <property type="evidence" value="ECO:0007669"/>
    <property type="project" value="UniProtKB-UniRule"/>
</dbReference>
<dbReference type="InterPro" id="IPR011199">
    <property type="entry name" value="Bacillithiol_biosynth_BshC"/>
</dbReference>
<reference evidence="5" key="1">
    <citation type="submission" date="2022-06" db="EMBL/GenBank/DDBJ databases">
        <title>Aquibacillus sp. a new bacterium isolated from soil saline samples.</title>
        <authorList>
            <person name="Galisteo C."/>
            <person name="De La Haba R."/>
            <person name="Sanchez-Porro C."/>
            <person name="Ventosa A."/>
        </authorList>
    </citation>
    <scope>NUCLEOTIDE SEQUENCE</scope>
    <source>
        <strain evidence="5">3ASR75-54</strain>
    </source>
</reference>
<dbReference type="EMBL" id="JAMQKC010000003">
    <property type="protein sequence ID" value="MDC3416489.1"/>
    <property type="molecule type" value="Genomic_DNA"/>
</dbReference>
<evidence type="ECO:0000256" key="1">
    <source>
        <dbReference type="ARBA" id="ARBA00022598"/>
    </source>
</evidence>
<gene>
    <name evidence="2 5" type="primary">bshC</name>
    <name evidence="5" type="ORF">NC799_06120</name>
</gene>
<dbReference type="InterPro" id="IPR055399">
    <property type="entry name" value="CC_BshC"/>
</dbReference>
<feature type="domain" description="Bacillithiol biosynthesis BshC C-terminal coiled-coil" evidence="4">
    <location>
        <begin position="381"/>
        <end position="540"/>
    </location>
</feature>
<keyword evidence="1 2" id="KW-0436">Ligase</keyword>
<dbReference type="NCBIfam" id="TIGR03998">
    <property type="entry name" value="thiol_BshC"/>
    <property type="match status" value="1"/>
</dbReference>
<name>A0A9X3WFI4_9BACI</name>
<evidence type="ECO:0000313" key="6">
    <source>
        <dbReference type="Proteomes" id="UP001145069"/>
    </source>
</evidence>
<accession>A0A9X3WFI4</accession>
<dbReference type="RefSeq" id="WP_272445492.1">
    <property type="nucleotide sequence ID" value="NZ_JAMQKC010000003.1"/>
</dbReference>
<dbReference type="Pfam" id="PF24850">
    <property type="entry name" value="CC_BshC"/>
    <property type="match status" value="1"/>
</dbReference>
<keyword evidence="6" id="KW-1185">Reference proteome</keyword>
<dbReference type="Pfam" id="PF10079">
    <property type="entry name" value="Rossmann-like_BshC"/>
    <property type="match status" value="1"/>
</dbReference>
<evidence type="ECO:0000259" key="4">
    <source>
        <dbReference type="Pfam" id="PF24850"/>
    </source>
</evidence>
<dbReference type="AlphaFoldDB" id="A0A9X3WFI4"/>
<dbReference type="Proteomes" id="UP001145069">
    <property type="component" value="Unassembled WGS sequence"/>
</dbReference>
<proteinExistence type="inferred from homology"/>
<comment type="function">
    <text evidence="2">Involved in bacillithiol (BSH) biosynthesis. May catalyze the last step of the pathway, the addition of cysteine to glucosamine malate (GlcN-Mal) to generate BSH.</text>
</comment>
<dbReference type="EC" id="6.-.-.-" evidence="2"/>
<evidence type="ECO:0000313" key="5">
    <source>
        <dbReference type="EMBL" id="MDC3416489.1"/>
    </source>
</evidence>
<feature type="domain" description="Bacillithiol biosynthesis BshC N-terminal Rossmann-like" evidence="3">
    <location>
        <begin position="1"/>
        <end position="379"/>
    </location>
</feature>
<comment type="caution">
    <text evidence="5">The sequence shown here is derived from an EMBL/GenBank/DDBJ whole genome shotgun (WGS) entry which is preliminary data.</text>
</comment>